<evidence type="ECO:0000256" key="1">
    <source>
        <dbReference type="SAM" id="Coils"/>
    </source>
</evidence>
<feature type="coiled-coil region" evidence="1">
    <location>
        <begin position="89"/>
        <end position="126"/>
    </location>
</feature>
<dbReference type="OrthoDB" id="5990269at2759"/>
<comment type="caution">
    <text evidence="3">The sequence shown here is derived from an EMBL/GenBank/DDBJ whole genome shotgun (WGS) entry which is preliminary data.</text>
</comment>
<keyword evidence="1" id="KW-0175">Coiled coil</keyword>
<dbReference type="AlphaFoldDB" id="A0A9W9ZS56"/>
<accession>A0A9W9ZS56</accession>
<keyword evidence="4" id="KW-1185">Reference proteome</keyword>
<dbReference type="Proteomes" id="UP001163046">
    <property type="component" value="Unassembled WGS sequence"/>
</dbReference>
<name>A0A9W9ZS56_9CNID</name>
<organism evidence="3 4">
    <name type="scientific">Desmophyllum pertusum</name>
    <dbReference type="NCBI Taxonomy" id="174260"/>
    <lineage>
        <taxon>Eukaryota</taxon>
        <taxon>Metazoa</taxon>
        <taxon>Cnidaria</taxon>
        <taxon>Anthozoa</taxon>
        <taxon>Hexacorallia</taxon>
        <taxon>Scleractinia</taxon>
        <taxon>Caryophylliina</taxon>
        <taxon>Caryophylliidae</taxon>
        <taxon>Desmophyllum</taxon>
    </lineage>
</organism>
<feature type="region of interest" description="Disordered" evidence="2">
    <location>
        <begin position="127"/>
        <end position="147"/>
    </location>
</feature>
<evidence type="ECO:0000256" key="2">
    <source>
        <dbReference type="SAM" id="MobiDB-lite"/>
    </source>
</evidence>
<evidence type="ECO:0000313" key="4">
    <source>
        <dbReference type="Proteomes" id="UP001163046"/>
    </source>
</evidence>
<protein>
    <submittedName>
        <fullName evidence="3">Uncharacterized protein</fullName>
    </submittedName>
</protein>
<proteinExistence type="predicted"/>
<sequence>MRMERFKAIDDSAIIQKENNPSMAKDGKERSVQREVLVANANLNFVPQGGAKSQQPLKVRNMAAPSQNQKPHDQAQLLEKFRKLRQWQQQQQDSMLRQQQQQMETLKMEQNKLQSILAAQKRLQEQQSTSSLTAVRSPNLGTTSSQVDTMRQSPMTAQSQPQPIARVQVPMSMVTRGEVESDGYELGGDNSNVLPRSIPTSSASPVVMNQGDLEVQMRHVDSQQYYGTVPQLTANDKERFEGSLASFNQTVLSYDVELIKLPPSPGCNSSFCWHKVCTFSRAACSWFNKLKQPCAPFGDEC</sequence>
<dbReference type="EMBL" id="MU825874">
    <property type="protein sequence ID" value="KAJ7386943.1"/>
    <property type="molecule type" value="Genomic_DNA"/>
</dbReference>
<evidence type="ECO:0000313" key="3">
    <source>
        <dbReference type="EMBL" id="KAJ7386943.1"/>
    </source>
</evidence>
<gene>
    <name evidence="3" type="ORF">OS493_003901</name>
</gene>
<reference evidence="3" key="1">
    <citation type="submission" date="2023-01" db="EMBL/GenBank/DDBJ databases">
        <title>Genome assembly of the deep-sea coral Lophelia pertusa.</title>
        <authorList>
            <person name="Herrera S."/>
            <person name="Cordes E."/>
        </authorList>
    </citation>
    <scope>NUCLEOTIDE SEQUENCE</scope>
    <source>
        <strain evidence="3">USNM1676648</strain>
        <tissue evidence="3">Polyp</tissue>
    </source>
</reference>